<reference evidence="9 10" key="1">
    <citation type="journal article" date="2022" name="Nat. Plants">
        <title>Genomes of leafy and leafless Platanthera orchids illuminate the evolution of mycoheterotrophy.</title>
        <authorList>
            <person name="Li M.H."/>
            <person name="Liu K.W."/>
            <person name="Li Z."/>
            <person name="Lu H.C."/>
            <person name="Ye Q.L."/>
            <person name="Zhang D."/>
            <person name="Wang J.Y."/>
            <person name="Li Y.F."/>
            <person name="Zhong Z.M."/>
            <person name="Liu X."/>
            <person name="Yu X."/>
            <person name="Liu D.K."/>
            <person name="Tu X.D."/>
            <person name="Liu B."/>
            <person name="Hao Y."/>
            <person name="Liao X.Y."/>
            <person name="Jiang Y.T."/>
            <person name="Sun W.H."/>
            <person name="Chen J."/>
            <person name="Chen Y.Q."/>
            <person name="Ai Y."/>
            <person name="Zhai J.W."/>
            <person name="Wu S.S."/>
            <person name="Zhou Z."/>
            <person name="Hsiao Y.Y."/>
            <person name="Wu W.L."/>
            <person name="Chen Y.Y."/>
            <person name="Lin Y.F."/>
            <person name="Hsu J.L."/>
            <person name="Li C.Y."/>
            <person name="Wang Z.W."/>
            <person name="Zhao X."/>
            <person name="Zhong W.Y."/>
            <person name="Ma X.K."/>
            <person name="Ma L."/>
            <person name="Huang J."/>
            <person name="Chen G.Z."/>
            <person name="Huang M.Z."/>
            <person name="Huang L."/>
            <person name="Peng D.H."/>
            <person name="Luo Y.B."/>
            <person name="Zou S.Q."/>
            <person name="Chen S.P."/>
            <person name="Lan S."/>
            <person name="Tsai W.C."/>
            <person name="Van de Peer Y."/>
            <person name="Liu Z.J."/>
        </authorList>
    </citation>
    <scope>NUCLEOTIDE SEQUENCE [LARGE SCALE GENOMIC DNA]</scope>
    <source>
        <strain evidence="9">Lor287</strain>
    </source>
</reference>
<dbReference type="InterPro" id="IPR036397">
    <property type="entry name" value="RNaseH_sf"/>
</dbReference>
<dbReference type="SUPFAM" id="SSF56672">
    <property type="entry name" value="DNA/RNA polymerases"/>
    <property type="match status" value="1"/>
</dbReference>
<dbReference type="GO" id="GO:0003676">
    <property type="term" value="F:nucleic acid binding"/>
    <property type="evidence" value="ECO:0007669"/>
    <property type="project" value="InterPro"/>
</dbReference>
<feature type="region of interest" description="Disordered" evidence="6">
    <location>
        <begin position="228"/>
        <end position="249"/>
    </location>
</feature>
<dbReference type="Pfam" id="PF25597">
    <property type="entry name" value="SH3_retrovirus"/>
    <property type="match status" value="1"/>
</dbReference>
<evidence type="ECO:0000313" key="10">
    <source>
        <dbReference type="Proteomes" id="UP001418222"/>
    </source>
</evidence>
<dbReference type="Pfam" id="PF07727">
    <property type="entry name" value="RVT_2"/>
    <property type="match status" value="1"/>
</dbReference>
<evidence type="ECO:0008006" key="11">
    <source>
        <dbReference type="Google" id="ProtNLM"/>
    </source>
</evidence>
<protein>
    <recommendedName>
        <fullName evidence="11">Polyprotein</fullName>
    </recommendedName>
</protein>
<organism evidence="9 10">
    <name type="scientific">Platanthera zijinensis</name>
    <dbReference type="NCBI Taxonomy" id="2320716"/>
    <lineage>
        <taxon>Eukaryota</taxon>
        <taxon>Viridiplantae</taxon>
        <taxon>Streptophyta</taxon>
        <taxon>Embryophyta</taxon>
        <taxon>Tracheophyta</taxon>
        <taxon>Spermatophyta</taxon>
        <taxon>Magnoliopsida</taxon>
        <taxon>Liliopsida</taxon>
        <taxon>Asparagales</taxon>
        <taxon>Orchidaceae</taxon>
        <taxon>Orchidoideae</taxon>
        <taxon>Orchideae</taxon>
        <taxon>Orchidinae</taxon>
        <taxon>Platanthera</taxon>
    </lineage>
</organism>
<dbReference type="Pfam" id="PF22936">
    <property type="entry name" value="Pol_BBD"/>
    <property type="match status" value="1"/>
</dbReference>
<dbReference type="InterPro" id="IPR039537">
    <property type="entry name" value="Retrotran_Ty1/copia-like"/>
</dbReference>
<dbReference type="PANTHER" id="PTHR42648:SF28">
    <property type="entry name" value="TRANSPOSON-ENCODED PROTEIN WITH RIBONUCLEASE H-LIKE AND RETROVIRUS ZINC FINGER-LIKE DOMAINS"/>
    <property type="match status" value="1"/>
</dbReference>
<dbReference type="Pfam" id="PF13976">
    <property type="entry name" value="gag_pre-integrs"/>
    <property type="match status" value="1"/>
</dbReference>
<dbReference type="PROSITE" id="PS50158">
    <property type="entry name" value="ZF_CCHC"/>
    <property type="match status" value="1"/>
</dbReference>
<dbReference type="InterPro" id="IPR001878">
    <property type="entry name" value="Znf_CCHC"/>
</dbReference>
<dbReference type="Proteomes" id="UP001418222">
    <property type="component" value="Unassembled WGS sequence"/>
</dbReference>
<dbReference type="PANTHER" id="PTHR42648">
    <property type="entry name" value="TRANSPOSASE, PUTATIVE-RELATED"/>
    <property type="match status" value="1"/>
</dbReference>
<dbReference type="InterPro" id="IPR057670">
    <property type="entry name" value="SH3_retrovirus"/>
</dbReference>
<dbReference type="InterPro" id="IPR025724">
    <property type="entry name" value="GAG-pre-integrase_dom"/>
</dbReference>
<dbReference type="InterPro" id="IPR013103">
    <property type="entry name" value="RVT_2"/>
</dbReference>
<keyword evidence="5" id="KW-0862">Zinc</keyword>
<evidence type="ECO:0000259" key="7">
    <source>
        <dbReference type="PROSITE" id="PS50158"/>
    </source>
</evidence>
<keyword evidence="1" id="KW-0645">Protease</keyword>
<dbReference type="SUPFAM" id="SSF57756">
    <property type="entry name" value="Retrovirus zinc finger-like domains"/>
    <property type="match status" value="1"/>
</dbReference>
<evidence type="ECO:0000256" key="6">
    <source>
        <dbReference type="SAM" id="MobiDB-lite"/>
    </source>
</evidence>
<dbReference type="CDD" id="cd09272">
    <property type="entry name" value="RNase_HI_RT_Ty1"/>
    <property type="match status" value="1"/>
</dbReference>
<keyword evidence="2" id="KW-0479">Metal-binding</keyword>
<dbReference type="GO" id="GO:0008270">
    <property type="term" value="F:zinc ion binding"/>
    <property type="evidence" value="ECO:0007669"/>
    <property type="project" value="UniProtKB-KW"/>
</dbReference>
<feature type="domain" description="Integrase catalytic" evidence="8">
    <location>
        <begin position="497"/>
        <end position="665"/>
    </location>
</feature>
<evidence type="ECO:0000256" key="5">
    <source>
        <dbReference type="PROSITE-ProRule" id="PRU00047"/>
    </source>
</evidence>
<dbReference type="GO" id="GO:0015074">
    <property type="term" value="P:DNA integration"/>
    <property type="evidence" value="ECO:0007669"/>
    <property type="project" value="InterPro"/>
</dbReference>
<dbReference type="GO" id="GO:0006508">
    <property type="term" value="P:proteolysis"/>
    <property type="evidence" value="ECO:0007669"/>
    <property type="project" value="UniProtKB-KW"/>
</dbReference>
<keyword evidence="5" id="KW-0863">Zinc-finger</keyword>
<dbReference type="SMART" id="SM00343">
    <property type="entry name" value="ZnF_C2HC"/>
    <property type="match status" value="1"/>
</dbReference>
<dbReference type="Gene3D" id="3.30.420.10">
    <property type="entry name" value="Ribonuclease H-like superfamily/Ribonuclease H"/>
    <property type="match status" value="1"/>
</dbReference>
<dbReference type="Gene3D" id="4.10.60.10">
    <property type="entry name" value="Zinc finger, CCHC-type"/>
    <property type="match status" value="1"/>
</dbReference>
<dbReference type="InterPro" id="IPR001584">
    <property type="entry name" value="Integrase_cat-core"/>
</dbReference>
<sequence length="1356" mass="153286">MGDNEREDVAGSSTVHHSVSHPARIDVVKFDGKTNFGMWRCEVLDALCALNLEEAVESEDCPEGMTEKTWLKMNRSACGLIRNCVTQDIKYGIMTETSAVKMWGFLESKYMTKSVENRLHMKRRLYRFTMRKGVSIDDHLNEFTKLLADLFNLDEEVKDEDKALLLLNSLPDSYENFIMTLIHGTDVLEYGEVTTALLNHEFRRRDKESSKAESAEVLSLQRGRSDKKKSWFKKGSSSGHFQKRDKSRGRSLGKNQCAYCMEEGHWKKDCPKIKNVNKGDYKGPKANISQVKMIEVDSDVSLSTVDQCLISDESSWILDSGATYHICPFREWFSSYKTLDGGVVTVGNNQACRTVGVGSIFIKMHDDTVREVTEVRHVPEIRKNLLSVGVLEAKGYKVVIYEGILRISKGALVFMRGERHHNLYYLQGKTVTGSTAVVEDSTDATTLWHMRLAHAGEPSLLALHNMGLIKGSNTCKIGFCEHCVFGKKTRVSFGTAIHSTKGILDYVHTDVWGPTKTTSLGGSQYFVSFIDDFSRYVWVYTLKHKSEVLEKFIIWKKLVENQTGKRIRYIRSDNGGEYTSNAFLQECQKSGIDHHFTVRETPQQNGVAERMNRTLVEKVRCMLSNSGMDRVFWAEAMDYACHLVNRLPSAAIGKLTPMEKWSGHPARDYEHLRIFGCPAYYHVRNDKLEPRAQKAVFLGFRHGVKGYKLYDHADKKIVISRDVTFDEASMLKPKCSQQVKSLGKTTDGLQIVELDVAPIVPLDSCIEQHVPGQIAADGLTDLGQEDVDTEEDVGEAPVEESIARCRSRRTNVPKPSWLRDHIAFALSATEAEIPSHFKEAMESPEGGQWKVAMDEEMESLYKNNTWSLVKVPPGKRAIGCKWVYAKKVGSPGEADVRFKARLVAKGFAQREGIDYDEVFSPVVKHPSIRVLLALVAQFGLILEQLDVKTAFLHGELEEEIYMHQPPGYGATHKDLVCKLNKSLYGLKQSPRMWYRKFDQFMQKEKFERSQFDHCAYYKQLPGGVYIYLLLYVDDMLIASSSQLEIDKVKNQLFKSFEMKDLGEAQKILGMEIQRDKSTGRVWLCQKAYLEKVLKKFGVDASTKAVSVPLAPHFQLSVDLCPKDDAERKEMRSVPYASAVGSLMYAMVCTRPDIAHAVGVVSRFMHNPGRSHWNAVKWILRYLKGTVDTGLMFERQSSVANLCVGYVDSDFAGDIDRRRSTSGYLFTLAGAPVGWRSTLQATVALSTTEAEYMALTEAMKEAIWMQGLLDDLGVEQEHLTVHCDSQSAIFLATNPVHHARTKHIDVRYHFVRDLIEKGDILLQKIDTKDNPADMMTKVLPVQKFNCCKTLVNTCAQG</sequence>
<gene>
    <name evidence="9" type="ORF">KSP39_PZI015019</name>
</gene>
<keyword evidence="10" id="KW-1185">Reference proteome</keyword>
<dbReference type="InterPro" id="IPR054722">
    <property type="entry name" value="PolX-like_BBD"/>
</dbReference>
<evidence type="ECO:0000256" key="1">
    <source>
        <dbReference type="ARBA" id="ARBA00022670"/>
    </source>
</evidence>
<comment type="caution">
    <text evidence="9">The sequence shown here is derived from an EMBL/GenBank/DDBJ whole genome shotgun (WGS) entry which is preliminary data.</text>
</comment>
<evidence type="ECO:0000313" key="9">
    <source>
        <dbReference type="EMBL" id="KAK8934286.1"/>
    </source>
</evidence>
<dbReference type="Pfam" id="PF00665">
    <property type="entry name" value="rve"/>
    <property type="match status" value="1"/>
</dbReference>
<evidence type="ECO:0000256" key="2">
    <source>
        <dbReference type="ARBA" id="ARBA00022723"/>
    </source>
</evidence>
<dbReference type="InterPro" id="IPR036875">
    <property type="entry name" value="Znf_CCHC_sf"/>
</dbReference>
<evidence type="ECO:0000256" key="3">
    <source>
        <dbReference type="ARBA" id="ARBA00022750"/>
    </source>
</evidence>
<dbReference type="EMBL" id="JBBWWQ010000012">
    <property type="protein sequence ID" value="KAK8934286.1"/>
    <property type="molecule type" value="Genomic_DNA"/>
</dbReference>
<proteinExistence type="predicted"/>
<dbReference type="InterPro" id="IPR043502">
    <property type="entry name" value="DNA/RNA_pol_sf"/>
</dbReference>
<evidence type="ECO:0000256" key="4">
    <source>
        <dbReference type="ARBA" id="ARBA00022801"/>
    </source>
</evidence>
<evidence type="ECO:0000259" key="8">
    <source>
        <dbReference type="PROSITE" id="PS50994"/>
    </source>
</evidence>
<feature type="domain" description="CCHC-type" evidence="7">
    <location>
        <begin position="257"/>
        <end position="272"/>
    </location>
</feature>
<dbReference type="PROSITE" id="PS50994">
    <property type="entry name" value="INTEGRASE"/>
    <property type="match status" value="1"/>
</dbReference>
<dbReference type="GO" id="GO:0004190">
    <property type="term" value="F:aspartic-type endopeptidase activity"/>
    <property type="evidence" value="ECO:0007669"/>
    <property type="project" value="UniProtKB-KW"/>
</dbReference>
<keyword evidence="3" id="KW-0064">Aspartyl protease</keyword>
<name>A0AAP0BAL3_9ASPA</name>
<accession>A0AAP0BAL3</accession>
<dbReference type="Pfam" id="PF14223">
    <property type="entry name" value="Retrotran_gag_2"/>
    <property type="match status" value="1"/>
</dbReference>
<dbReference type="InterPro" id="IPR012337">
    <property type="entry name" value="RNaseH-like_sf"/>
</dbReference>
<dbReference type="SUPFAM" id="SSF53098">
    <property type="entry name" value="Ribonuclease H-like"/>
    <property type="match status" value="1"/>
</dbReference>
<keyword evidence="4" id="KW-0378">Hydrolase</keyword>